<dbReference type="OrthoDB" id="9805159at2"/>
<reference evidence="8 9" key="1">
    <citation type="submission" date="2018-06" db="EMBL/GenBank/DDBJ databases">
        <authorList>
            <consortium name="Pathogen Informatics"/>
            <person name="Doyle S."/>
        </authorList>
    </citation>
    <scope>NUCLEOTIDE SEQUENCE [LARGE SCALE GENOMIC DNA]</scope>
    <source>
        <strain evidence="8 9">NCTC11532</strain>
    </source>
</reference>
<dbReference type="EC" id="2.4.99.16" evidence="6"/>
<feature type="binding site" evidence="6">
    <location>
        <position position="343"/>
    </location>
    <ligand>
        <name>alpha-maltose 1-phosphate</name>
        <dbReference type="ChEBI" id="CHEBI:63576"/>
    </ligand>
</feature>
<name>A0A378LRR8_9GAMM</name>
<keyword evidence="2 6" id="KW-0328">Glycosyltransferase</keyword>
<gene>
    <name evidence="8" type="primary">glgE1</name>
    <name evidence="6" type="synonym">glgE</name>
    <name evidence="8" type="ORF">NCTC11532_01834</name>
</gene>
<dbReference type="InterPro" id="IPR026585">
    <property type="entry name" value="GlgE"/>
</dbReference>
<protein>
    <recommendedName>
        <fullName evidence="6">Alpha-1,4-glucan:maltose-1-phosphate maltosyltransferase</fullName>
        <shortName evidence="6">GMPMT</shortName>
        <ecNumber evidence="6">2.4.99.16</ecNumber>
    </recommendedName>
    <alternativeName>
        <fullName evidence="6">(1-&gt;4)-alpha-D-glucan:maltose-1-phosphate alpha-D-maltosyltransferase</fullName>
    </alternativeName>
</protein>
<dbReference type="InterPro" id="IPR013783">
    <property type="entry name" value="Ig-like_fold"/>
</dbReference>
<dbReference type="InterPro" id="IPR017853">
    <property type="entry name" value="GH"/>
</dbReference>
<comment type="catalytic activity">
    <reaction evidence="5 6">
        <text>alpha-maltose 1-phosphate + [(1-&gt;4)-alpha-D-glucosyl](n) = [(1-&gt;4)-alpha-D-glucosyl](n+2) + phosphate</text>
        <dbReference type="Rhea" id="RHEA:42692"/>
        <dbReference type="Rhea" id="RHEA-COMP:9584"/>
        <dbReference type="Rhea" id="RHEA-COMP:10183"/>
        <dbReference type="ChEBI" id="CHEBI:15444"/>
        <dbReference type="ChEBI" id="CHEBI:43474"/>
        <dbReference type="ChEBI" id="CHEBI:63576"/>
        <dbReference type="EC" id="2.4.99.16"/>
    </reaction>
</comment>
<evidence type="ECO:0000259" key="7">
    <source>
        <dbReference type="SMART" id="SM00642"/>
    </source>
</evidence>
<dbReference type="InterPro" id="IPR021828">
    <property type="entry name" value="GlgE_dom_N/S"/>
</dbReference>
<evidence type="ECO:0000256" key="5">
    <source>
        <dbReference type="ARBA" id="ARBA00048735"/>
    </source>
</evidence>
<dbReference type="AlphaFoldDB" id="A0A378LRR8"/>
<dbReference type="InterPro" id="IPR049171">
    <property type="entry name" value="GLGE_C"/>
</dbReference>
<dbReference type="GO" id="GO:0004553">
    <property type="term" value="F:hydrolase activity, hydrolyzing O-glycosyl compounds"/>
    <property type="evidence" value="ECO:0007669"/>
    <property type="project" value="InterPro"/>
</dbReference>
<feature type="binding site" evidence="6">
    <location>
        <position position="380"/>
    </location>
    <ligand>
        <name>alpha-maltose 1-phosphate</name>
        <dbReference type="ChEBI" id="CHEBI:63576"/>
    </ligand>
</feature>
<evidence type="ECO:0000256" key="3">
    <source>
        <dbReference type="ARBA" id="ARBA00022679"/>
    </source>
</evidence>
<dbReference type="InterPro" id="IPR013780">
    <property type="entry name" value="Glyco_hydro_b"/>
</dbReference>
<dbReference type="InterPro" id="IPR006047">
    <property type="entry name" value="GH13_cat_dom"/>
</dbReference>
<dbReference type="PANTHER" id="PTHR47786">
    <property type="entry name" value="ALPHA-1,4-GLUCAN:MALTOSE-1-PHOSPHATE MALTOSYLTRANSFERASE"/>
    <property type="match status" value="1"/>
</dbReference>
<feature type="domain" description="Glycosyl hydrolase family 13 catalytic" evidence="7">
    <location>
        <begin position="196"/>
        <end position="544"/>
    </location>
</feature>
<dbReference type="STRING" id="1122170.GCA_000701265_00652"/>
<dbReference type="EMBL" id="UGPB01000001">
    <property type="protein sequence ID" value="STY29636.1"/>
    <property type="molecule type" value="Genomic_DNA"/>
</dbReference>
<accession>A0A378LRR8</accession>
<evidence type="ECO:0000256" key="2">
    <source>
        <dbReference type="ARBA" id="ARBA00022676"/>
    </source>
</evidence>
<keyword evidence="3 6" id="KW-0808">Transferase</keyword>
<dbReference type="GO" id="GO:0030979">
    <property type="term" value="P:alpha-glucan biosynthetic process"/>
    <property type="evidence" value="ECO:0007669"/>
    <property type="project" value="UniProtKB-UniRule"/>
</dbReference>
<feature type="active site" description="Nucleophile" evidence="6">
    <location>
        <position position="379"/>
    </location>
</feature>
<feature type="binding site" evidence="6">
    <location>
        <position position="308"/>
    </location>
    <ligand>
        <name>alpha-maltose 1-phosphate</name>
        <dbReference type="ChEBI" id="CHEBI:63576"/>
    </ligand>
</feature>
<feature type="binding site" evidence="6">
    <location>
        <begin position="521"/>
        <end position="522"/>
    </location>
    <ligand>
        <name>alpha-maltose 1-phosphate</name>
        <dbReference type="ChEBI" id="CHEBI:63576"/>
    </ligand>
</feature>
<proteinExistence type="inferred from homology"/>
<dbReference type="Gene3D" id="2.60.40.1180">
    <property type="entry name" value="Golgi alpha-mannosidase II"/>
    <property type="match status" value="1"/>
</dbReference>
<dbReference type="PANTHER" id="PTHR47786:SF2">
    <property type="entry name" value="GLYCOSYL HYDROLASE FAMILY 13 CATALYTIC DOMAIN-CONTAINING PROTEIN"/>
    <property type="match status" value="1"/>
</dbReference>
<organism evidence="8 9">
    <name type="scientific">Legionella wadsworthii</name>
    <dbReference type="NCBI Taxonomy" id="28088"/>
    <lineage>
        <taxon>Bacteria</taxon>
        <taxon>Pseudomonadati</taxon>
        <taxon>Pseudomonadota</taxon>
        <taxon>Gammaproteobacteria</taxon>
        <taxon>Legionellales</taxon>
        <taxon>Legionellaceae</taxon>
        <taxon>Legionella</taxon>
    </lineage>
</organism>
<keyword evidence="4 6" id="KW-0119">Carbohydrate metabolism</keyword>
<evidence type="ECO:0000256" key="1">
    <source>
        <dbReference type="ARBA" id="ARBA00011738"/>
    </source>
</evidence>
<evidence type="ECO:0000256" key="4">
    <source>
        <dbReference type="ARBA" id="ARBA00023277"/>
    </source>
</evidence>
<feature type="site" description="Transition state stabilizer" evidence="6">
    <location>
        <position position="466"/>
    </location>
</feature>
<dbReference type="Gene3D" id="2.60.40.10">
    <property type="entry name" value="Immunoglobulins"/>
    <property type="match status" value="1"/>
</dbReference>
<comment type="subunit">
    <text evidence="1 6">Homodimer.</text>
</comment>
<evidence type="ECO:0000313" key="9">
    <source>
        <dbReference type="Proteomes" id="UP000255297"/>
    </source>
</evidence>
<evidence type="ECO:0000313" key="8">
    <source>
        <dbReference type="EMBL" id="STY29636.1"/>
    </source>
</evidence>
<evidence type="ECO:0000256" key="6">
    <source>
        <dbReference type="HAMAP-Rule" id="MF_02124"/>
    </source>
</evidence>
<dbReference type="SMART" id="SM00642">
    <property type="entry name" value="Aamy"/>
    <property type="match status" value="1"/>
</dbReference>
<dbReference type="Pfam" id="PF11896">
    <property type="entry name" value="GlgE_dom_N_S"/>
    <property type="match status" value="1"/>
</dbReference>
<comment type="function">
    <text evidence="6">Maltosyltransferase that uses maltose 1-phosphate (M1P) as the sugar donor to elongate linear or branched alpha-(1-&gt;4)-glucans. Is involved in a branched alpha-glucan biosynthetic pathway from trehalose, together with TreS, Mak and GlgB.</text>
</comment>
<dbReference type="GO" id="GO:0016758">
    <property type="term" value="F:hexosyltransferase activity"/>
    <property type="evidence" value="ECO:0007669"/>
    <property type="project" value="UniProtKB-UniRule"/>
</dbReference>
<comment type="similarity">
    <text evidence="6">Belongs to the glycosyl hydrolase 13 family. GlgE subfamily.</text>
</comment>
<dbReference type="Gene3D" id="3.20.20.80">
    <property type="entry name" value="Glycosidases"/>
    <property type="match status" value="1"/>
</dbReference>
<dbReference type="CDD" id="cd11344">
    <property type="entry name" value="AmyAc_GlgE_like"/>
    <property type="match status" value="1"/>
</dbReference>
<feature type="active site" description="Proton donor" evidence="6">
    <location>
        <position position="408"/>
    </location>
</feature>
<sequence>MIKEQINGLKKVWINHIYPEIDEGAFPVKRIIGDEITVSADIFCDGIDEIVAVLHFKHQSEKNIKKIYFLPLGNDRWETQFQATKLGVYTYSLHAWTSDFLTWRNRFLKKLEFKEDIDIEKRIGENLLRKSCEKNPNPIVEEIIKKLYDLKSKAQLRKLLTNQKLELWMNENLQPDFVSDSKNLTLVIDPIKARFSTWYEAFPRSLSPDPMQHGTFQDVINYLPKLQKMGFDVLYLPPIHPIGISNRKGANNSPKAGVKDPGSPWAIGSKEGGHKSILPELGSIKDFRLLIKKAREHHIDIALDFAIQCSPDHPYLNEHPDWFKHRPDGTLQYAENPPKKYQDIYPLNFASKEWPLMWEELKSIVAFWVKEGVTLFRVDNPHTKPFIFWQWLINEIKSKNPEVLFLAEAFTRPKVMQHLAKCGFSQSYTYFTWRNTKEELTSYLTELISTPLIDYFRPNFWVNTPDILTEVLQKGGRPAFIIRLILAATLSANYGMFGPAYENCIREPLHEGSEEYMDSEKYRIAFWKDSKENISELISLVNAIRYLHPCLQNNSSLIFYPTDNPQIICYSKHDSSSKDTLLMVVNLDYQYKQSGFISIDLNLLGIKTNPFKVRDLFTNEIYTWQHGSCYVELDPQKERYAHILHVKDVL</sequence>
<dbReference type="Proteomes" id="UP000255297">
    <property type="component" value="Unassembled WGS sequence"/>
</dbReference>
<keyword evidence="9" id="KW-1185">Reference proteome</keyword>
<dbReference type="RefSeq" id="WP_031565189.1">
    <property type="nucleotide sequence ID" value="NZ_CAAAIS010000001.1"/>
</dbReference>
<dbReference type="HAMAP" id="MF_02124">
    <property type="entry name" value="GlgE"/>
    <property type="match status" value="1"/>
</dbReference>
<dbReference type="SUPFAM" id="SSF51445">
    <property type="entry name" value="(Trans)glycosidases"/>
    <property type="match status" value="1"/>
</dbReference>
<dbReference type="Gene3D" id="1.20.58.80">
    <property type="entry name" value="Phosphotransferase system, lactose/cellobiose-type IIA subunit"/>
    <property type="match status" value="1"/>
</dbReference>
<feature type="binding site" evidence="6">
    <location>
        <position position="248"/>
    </location>
    <ligand>
        <name>alpha-maltose 1-phosphate</name>
        <dbReference type="ChEBI" id="CHEBI:63576"/>
    </ligand>
</feature>
<dbReference type="Pfam" id="PF21702">
    <property type="entry name" value="GLGE_C"/>
    <property type="match status" value="1"/>
</dbReference>